<proteinExistence type="predicted"/>
<gene>
    <name evidence="1" type="ORF">SDC9_148782</name>
</gene>
<dbReference type="EMBL" id="VSSQ01047564">
    <property type="protein sequence ID" value="MPN01572.1"/>
    <property type="molecule type" value="Genomic_DNA"/>
</dbReference>
<comment type="caution">
    <text evidence="1">The sequence shown here is derived from an EMBL/GenBank/DDBJ whole genome shotgun (WGS) entry which is preliminary data.</text>
</comment>
<name>A0A645EJW6_9ZZZZ</name>
<evidence type="ECO:0000313" key="1">
    <source>
        <dbReference type="EMBL" id="MPN01572.1"/>
    </source>
</evidence>
<dbReference type="AlphaFoldDB" id="A0A645EJW6"/>
<protein>
    <submittedName>
        <fullName evidence="1">Uncharacterized protein</fullName>
    </submittedName>
</protein>
<sequence length="237" mass="28184">MELGGYRDHNVAHHNDLAAAVDDLSRSRRGEFIAGTLEDYIDSLAALRRNDSIGRIFPIRIDDRGRTEFFRHLKAVIKYINNRYIRRTHVFAGQQRHKPYAARAKYNHVFAKARTAPCCRMEPYGQRFNQRPLKRRNILGQFERKMRWMRHIITQRALIIRRRRQKIYVRTKIVLALRAVFALTARCAGLQSNFIACFEMLYAFAYSHNDARAFMTKADRERKRFPEQLAQFKEMYI</sequence>
<reference evidence="1" key="1">
    <citation type="submission" date="2019-08" db="EMBL/GenBank/DDBJ databases">
        <authorList>
            <person name="Kucharzyk K."/>
            <person name="Murdoch R.W."/>
            <person name="Higgins S."/>
            <person name="Loffler F."/>
        </authorList>
    </citation>
    <scope>NUCLEOTIDE SEQUENCE</scope>
</reference>
<accession>A0A645EJW6</accession>
<organism evidence="1">
    <name type="scientific">bioreactor metagenome</name>
    <dbReference type="NCBI Taxonomy" id="1076179"/>
    <lineage>
        <taxon>unclassified sequences</taxon>
        <taxon>metagenomes</taxon>
        <taxon>ecological metagenomes</taxon>
    </lineage>
</organism>